<gene>
    <name evidence="1" type="ORF">BECKLPF1236B_GA0070989_101530</name>
</gene>
<sequence length="82" mass="8981">MLVCPDDPSVLENFVYGNTPDTSSIRALIERLFDQGESIEYHPHQFCPRTQATASLISAPVTLRASMSARISSEASPESNEP</sequence>
<dbReference type="EMBL" id="CAADFK010000015">
    <property type="protein sequence ID" value="VFK10745.1"/>
    <property type="molecule type" value="Genomic_DNA"/>
</dbReference>
<organism evidence="1">
    <name type="scientific">Candidatus Kentrum sp. LPFa</name>
    <dbReference type="NCBI Taxonomy" id="2126335"/>
    <lineage>
        <taxon>Bacteria</taxon>
        <taxon>Pseudomonadati</taxon>
        <taxon>Pseudomonadota</taxon>
        <taxon>Gammaproteobacteria</taxon>
        <taxon>Candidatus Kentrum</taxon>
    </lineage>
</organism>
<protein>
    <submittedName>
        <fullName evidence="1">Uncharacterized protein</fullName>
    </submittedName>
</protein>
<proteinExistence type="predicted"/>
<dbReference type="AlphaFoldDB" id="A0A450W162"/>
<name>A0A450W162_9GAMM</name>
<accession>A0A450W162</accession>
<reference evidence="1" key="1">
    <citation type="submission" date="2019-02" db="EMBL/GenBank/DDBJ databases">
        <authorList>
            <person name="Gruber-Vodicka R. H."/>
            <person name="Seah K. B. B."/>
        </authorList>
    </citation>
    <scope>NUCLEOTIDE SEQUENCE</scope>
    <source>
        <strain evidence="1">BECK_S313</strain>
    </source>
</reference>
<evidence type="ECO:0000313" key="1">
    <source>
        <dbReference type="EMBL" id="VFK10745.1"/>
    </source>
</evidence>